<reference evidence="1" key="1">
    <citation type="journal article" date="2021" name="Proc. Natl. Acad. Sci. U.S.A.">
        <title>A Catalog of Tens of Thousands of Viruses from Human Metagenomes Reveals Hidden Associations with Chronic Diseases.</title>
        <authorList>
            <person name="Tisza M.J."/>
            <person name="Buck C.B."/>
        </authorList>
    </citation>
    <scope>NUCLEOTIDE SEQUENCE</scope>
    <source>
        <strain evidence="1">CtgEn20</strain>
    </source>
</reference>
<accession>A0A8S5P4Q0</accession>
<proteinExistence type="predicted"/>
<name>A0A8S5P4Q0_9CAUD</name>
<sequence length="62" mass="7244">MTHKKALKKLMGIDFDRNTANKLLRKCTACGHTNAWVVDWQMNVNAIIQRGVILRFLRQLDF</sequence>
<organism evidence="1">
    <name type="scientific">Siphoviridae sp. ctgEn20</name>
    <dbReference type="NCBI Taxonomy" id="2825606"/>
    <lineage>
        <taxon>Viruses</taxon>
        <taxon>Duplodnaviria</taxon>
        <taxon>Heunggongvirae</taxon>
        <taxon>Uroviricota</taxon>
        <taxon>Caudoviricetes</taxon>
    </lineage>
</organism>
<dbReference type="EMBL" id="BK015339">
    <property type="protein sequence ID" value="DAE02038.1"/>
    <property type="molecule type" value="Genomic_DNA"/>
</dbReference>
<evidence type="ECO:0000313" key="1">
    <source>
        <dbReference type="EMBL" id="DAE02038.1"/>
    </source>
</evidence>
<protein>
    <submittedName>
        <fullName evidence="1">Uncharacterized protein</fullName>
    </submittedName>
</protein>